<dbReference type="GO" id="GO:0005576">
    <property type="term" value="C:extracellular region"/>
    <property type="evidence" value="ECO:0007669"/>
    <property type="project" value="UniProtKB-SubCell"/>
</dbReference>
<evidence type="ECO:0000313" key="8">
    <source>
        <dbReference type="Proteomes" id="UP000060630"/>
    </source>
</evidence>
<evidence type="ECO:0000256" key="6">
    <source>
        <dbReference type="SAM" id="MobiDB-lite"/>
    </source>
</evidence>
<dbReference type="NCBIfam" id="NF038055">
    <property type="entry name" value="T3SS_SctB_pilot"/>
    <property type="match status" value="1"/>
</dbReference>
<feature type="region of interest" description="Disordered" evidence="6">
    <location>
        <begin position="268"/>
        <end position="306"/>
    </location>
</feature>
<evidence type="ECO:0000256" key="3">
    <source>
        <dbReference type="ARBA" id="ARBA00022525"/>
    </source>
</evidence>
<evidence type="ECO:0000313" key="7">
    <source>
        <dbReference type="EMBL" id="KWA80403.1"/>
    </source>
</evidence>
<comment type="caution">
    <text evidence="7">The sequence shown here is derived from an EMBL/GenBank/DDBJ whole genome shotgun (WGS) entry which is preliminary data.</text>
</comment>
<dbReference type="Proteomes" id="UP000060630">
    <property type="component" value="Unassembled WGS sequence"/>
</dbReference>
<evidence type="ECO:0000256" key="1">
    <source>
        <dbReference type="ARBA" id="ARBA00004613"/>
    </source>
</evidence>
<keyword evidence="4" id="KW-0843">Virulence</keyword>
<evidence type="ECO:0000256" key="2">
    <source>
        <dbReference type="ARBA" id="ARBA00020604"/>
    </source>
</evidence>
<dbReference type="InterPro" id="IPR005427">
    <property type="entry name" value="BipC/SctB"/>
</dbReference>
<keyword evidence="3" id="KW-0964">Secreted</keyword>
<reference evidence="7 8" key="1">
    <citation type="submission" date="2015-11" db="EMBL/GenBank/DDBJ databases">
        <title>Expanding the genomic diversity of Burkholderia species for the development of highly accurate diagnostics.</title>
        <authorList>
            <person name="Sahl J."/>
            <person name="Keim P."/>
            <person name="Wagner D."/>
        </authorList>
    </citation>
    <scope>NUCLEOTIDE SEQUENCE [LARGE SCALE GENOMIC DNA]</scope>
    <source>
        <strain evidence="7 8">MSMB2087WGS</strain>
    </source>
</reference>
<dbReference type="AlphaFoldDB" id="A0A106Q611"/>
<gene>
    <name evidence="7" type="ORF">WL29_29915</name>
</gene>
<dbReference type="PRINTS" id="PR01608">
    <property type="entry name" value="BACINVASINC"/>
</dbReference>
<name>A0A106Q611_9BURK</name>
<protein>
    <recommendedName>
        <fullName evidence="2">Effector protein BipC</fullName>
    </recommendedName>
</protein>
<evidence type="ECO:0000256" key="5">
    <source>
        <dbReference type="ARBA" id="ARBA00035650"/>
    </source>
</evidence>
<proteinExistence type="inferred from homology"/>
<accession>A0A106Q611</accession>
<dbReference type="Pfam" id="PF09599">
    <property type="entry name" value="IpaC_SipC"/>
    <property type="match status" value="1"/>
</dbReference>
<comment type="similarity">
    <text evidence="5">Belongs to the SctB/SipC family.</text>
</comment>
<dbReference type="RefSeq" id="WP_060192933.1">
    <property type="nucleotide sequence ID" value="NZ_LPHD01000105.1"/>
</dbReference>
<evidence type="ECO:0000256" key="4">
    <source>
        <dbReference type="ARBA" id="ARBA00023026"/>
    </source>
</evidence>
<organism evidence="7 8">
    <name type="scientific">Burkholderia ubonensis</name>
    <dbReference type="NCBI Taxonomy" id="101571"/>
    <lineage>
        <taxon>Bacteria</taxon>
        <taxon>Pseudomonadati</taxon>
        <taxon>Pseudomonadota</taxon>
        <taxon>Betaproteobacteria</taxon>
        <taxon>Burkholderiales</taxon>
        <taxon>Burkholderiaceae</taxon>
        <taxon>Burkholderia</taxon>
        <taxon>Burkholderia cepacia complex</taxon>
    </lineage>
</organism>
<comment type="subcellular location">
    <subcellularLocation>
        <location evidence="1">Secreted</location>
    </subcellularLocation>
</comment>
<dbReference type="EMBL" id="LPHD01000105">
    <property type="protein sequence ID" value="KWA80403.1"/>
    <property type="molecule type" value="Genomic_DNA"/>
</dbReference>
<sequence>MFTMITINHSSIAAGFIEYSKLQSGESKARVDEPSINIKDVSAVMQKVGVATVASASMTGAPQLTKPTAGSDQKAQSVAYLTVKDAYDGLKLDIQDELAQTQQSLREEGLDSAVGELGELVNTTLSQATIVSQSQENEDVQLERQQDNLVVSIKNLEHRSGKSFQKILELLLSLFQSANQLRQFNIKVTDELVHGTAESLRREGSSMLTSTIVAAAINGVMIGVSTAMQVKATNIKGEALANNKAKMDSLTPKLQDVARQAEVKTGVDPVGTVPKKSPAVSNDRVTPANLPASPRNSGIGVTDGVSSDAVKLRPSDQQLSAKNQAVLDSVTSDLPADHAEEIRQFQQDNLKAERMRAKGEAIGSSAQSVAAIARGPGEYAGKLAQSDQQILQANSRVASTAADDASENGRELRNLQQEMLRNMKEAQQSAMDAMGSSAGRI</sequence>